<feature type="compositionally biased region" description="Basic and acidic residues" evidence="1">
    <location>
        <begin position="97"/>
        <end position="117"/>
    </location>
</feature>
<dbReference type="AlphaFoldDB" id="A0A0C5S141"/>
<gene>
    <name evidence="3" type="ORF">JM47_00200</name>
</gene>
<dbReference type="HOGENOM" id="CLU_436731_0_0_14"/>
<evidence type="ECO:0000256" key="2">
    <source>
        <dbReference type="SAM" id="SignalP"/>
    </source>
</evidence>
<organism evidence="3 4">
    <name type="scientific">Ureaplasma diversum</name>
    <dbReference type="NCBI Taxonomy" id="42094"/>
    <lineage>
        <taxon>Bacteria</taxon>
        <taxon>Bacillati</taxon>
        <taxon>Mycoplasmatota</taxon>
        <taxon>Mycoplasmoidales</taxon>
        <taxon>Mycoplasmoidaceae</taxon>
        <taxon>Ureaplasma</taxon>
    </lineage>
</organism>
<proteinExistence type="predicted"/>
<feature type="compositionally biased region" description="Polar residues" evidence="1">
    <location>
        <begin position="368"/>
        <end position="377"/>
    </location>
</feature>
<keyword evidence="2" id="KW-0732">Signal</keyword>
<feature type="compositionally biased region" description="Basic and acidic residues" evidence="1">
    <location>
        <begin position="126"/>
        <end position="137"/>
    </location>
</feature>
<dbReference type="RefSeq" id="WP_208895036.1">
    <property type="nucleotide sequence ID" value="NZ_CP009770.1"/>
</dbReference>
<sequence>MSKFKYKKALTLAVGAIMAGVSVIGVVAACAPTKAKPNKPSQGTQNQPQTGGSQSTNPGSGSTTTPSGQGSGNNTTNPSAGSTNTSPGGTNPGSQAKPEDKKMQDDNPNVDKGEQSGKSETPGANGKDDKGSGDQETKPVVSVTDDAKLAKNDSKYSLTLNVTNADNKYLEVELTEVVNNQQEATKVKAKAKVESNNVTVSFDGLKAGTKYKVSALKLYENETTSDGISVDLSTTLSAKEFSTEQAQAPKVNTPAPTPQNPVSITLDDNAMLTKKDNKYELSLNVANAEGKYLEIELTKVKENNQNDADTIISDKVKVEGGKATVSFKTLEDGAKYKITDAQLYRDEKIESGDTVQLSDDLTKKEITIKTSDSSDQSVEGKMSENGKVDAPQPAPQADQNVKPTTASLEATSKLTENKGDFALTFKFENADKKFVEVELVDSSNDKMVIKSKKVEVTNNQAVVMFDGVKLISKYKVKSINLFDESDATNGKQIKLTEELTNRVIDVDAKVIQFVSFKRGDKKLPEITLKMPSKLYSQIDNQVFEFLLENRSNYVDGFTYFVTIQGDNKQIYTKKLNDNDGMVTFQIFPAFEYANDPKQGNNYIDNLWLKNDAKKNNLLKTRITFTS</sequence>
<feature type="region of interest" description="Disordered" evidence="1">
    <location>
        <begin position="33"/>
        <end position="146"/>
    </location>
</feature>
<reference evidence="3 4" key="1">
    <citation type="journal article" date="2015" name="Genome Announc.">
        <title>Genome Sequence of Ureaplasma diversum Strain ATCC 49782.</title>
        <authorList>
            <person name="Marques L.M."/>
            <person name="Guimaraes A.M."/>
            <person name="Martins H.B."/>
            <person name="Rezende I.S."/>
            <person name="Barbosa M.S."/>
            <person name="Campos G.B."/>
            <person name="do Nascimento N.C."/>
            <person name="Dos Santos A.P."/>
            <person name="Amorim A.T."/>
            <person name="Santos V.M."/>
            <person name="Messick J.B."/>
            <person name="Timenetsky J."/>
        </authorList>
    </citation>
    <scope>NUCLEOTIDE SEQUENCE [LARGE SCALE GENOMIC DNA]</scope>
    <source>
        <strain evidence="3 4">ATCC 49782</strain>
    </source>
</reference>
<feature type="compositionally biased region" description="Low complexity" evidence="1">
    <location>
        <begin position="49"/>
        <end position="79"/>
    </location>
</feature>
<accession>A0A0C5S141</accession>
<dbReference type="KEGG" id="ude:JM47_00200"/>
<feature type="region of interest" description="Disordered" evidence="1">
    <location>
        <begin position="366"/>
        <end position="406"/>
    </location>
</feature>
<feature type="chain" id="PRO_5002182915" evidence="2">
    <location>
        <begin position="29"/>
        <end position="626"/>
    </location>
</feature>
<evidence type="ECO:0000313" key="4">
    <source>
        <dbReference type="Proteomes" id="UP000032261"/>
    </source>
</evidence>
<dbReference type="PATRIC" id="fig|42094.4.peg.35"/>
<dbReference type="EMBL" id="CP009770">
    <property type="protein sequence ID" value="AJQ45090.1"/>
    <property type="molecule type" value="Genomic_DNA"/>
</dbReference>
<feature type="compositionally biased region" description="Polar residues" evidence="1">
    <location>
        <begin position="80"/>
        <end position="94"/>
    </location>
</feature>
<feature type="compositionally biased region" description="Polar residues" evidence="1">
    <location>
        <begin position="397"/>
        <end position="406"/>
    </location>
</feature>
<protein>
    <submittedName>
        <fullName evidence="3">Uncharacterized protein</fullName>
    </submittedName>
</protein>
<evidence type="ECO:0000313" key="3">
    <source>
        <dbReference type="EMBL" id="AJQ45090.1"/>
    </source>
</evidence>
<name>A0A0C5S141_9BACT</name>
<dbReference type="Proteomes" id="UP000032261">
    <property type="component" value="Chromosome"/>
</dbReference>
<feature type="compositionally biased region" description="Polar residues" evidence="1">
    <location>
        <begin position="39"/>
        <end position="48"/>
    </location>
</feature>
<dbReference type="PROSITE" id="PS51257">
    <property type="entry name" value="PROKAR_LIPOPROTEIN"/>
    <property type="match status" value="1"/>
</dbReference>
<feature type="signal peptide" evidence="2">
    <location>
        <begin position="1"/>
        <end position="28"/>
    </location>
</feature>
<evidence type="ECO:0000256" key="1">
    <source>
        <dbReference type="SAM" id="MobiDB-lite"/>
    </source>
</evidence>